<evidence type="ECO:0000256" key="1">
    <source>
        <dbReference type="SAM" id="MobiDB-lite"/>
    </source>
</evidence>
<accession>A0A927BGE3</accession>
<evidence type="ECO:0000313" key="2">
    <source>
        <dbReference type="EMBL" id="MBD2770407.1"/>
    </source>
</evidence>
<keyword evidence="3" id="KW-1185">Reference proteome</keyword>
<organism evidence="2 3">
    <name type="scientific">Hymenobacter montanus</name>
    <dbReference type="NCBI Taxonomy" id="2771359"/>
    <lineage>
        <taxon>Bacteria</taxon>
        <taxon>Pseudomonadati</taxon>
        <taxon>Bacteroidota</taxon>
        <taxon>Cytophagia</taxon>
        <taxon>Cytophagales</taxon>
        <taxon>Hymenobacteraceae</taxon>
        <taxon>Hymenobacter</taxon>
    </lineage>
</organism>
<feature type="compositionally biased region" description="Basic and acidic residues" evidence="1">
    <location>
        <begin position="272"/>
        <end position="293"/>
    </location>
</feature>
<dbReference type="RefSeq" id="WP_191007217.1">
    <property type="nucleotide sequence ID" value="NZ_JACXAD010000037.1"/>
</dbReference>
<protein>
    <recommendedName>
        <fullName evidence="4">RHS repeat-associated core domain-containing protein</fullName>
    </recommendedName>
</protein>
<sequence>MRYFYALSLLLALGLGRSVYAQQPFLKYGVTVKVATLSNGRFQEFFTNDSLRRIGSVVYDTHLHRVAYLLPPDSLMGHAKPDITSRWMSPDPLAEKFMYVSPYVFVENNPVRYMDPDGRELIDPNGKRVSVQFNQNGSVTLGKNATANERRVASAMALTPTGRARLSAIDKSDIGVIFYVVDGKPPKGKTILLGGTTPPIDSFTGEPTKAKSITVYTGAIQMSIDGKTTDKVLNGLTMEQAIGAVAAHESVHAVDKEQIAKETATPPPTPAAREKKPDQLEKQVADEIRAGKK</sequence>
<feature type="region of interest" description="Disordered" evidence="1">
    <location>
        <begin position="255"/>
        <end position="293"/>
    </location>
</feature>
<dbReference type="Gene3D" id="2.180.10.10">
    <property type="entry name" value="RHS repeat-associated core"/>
    <property type="match status" value="1"/>
</dbReference>
<dbReference type="EMBL" id="JACXAD010000037">
    <property type="protein sequence ID" value="MBD2770407.1"/>
    <property type="molecule type" value="Genomic_DNA"/>
</dbReference>
<comment type="caution">
    <text evidence="2">The sequence shown here is derived from an EMBL/GenBank/DDBJ whole genome shotgun (WGS) entry which is preliminary data.</text>
</comment>
<gene>
    <name evidence="2" type="ORF">IC235_21180</name>
</gene>
<reference evidence="2" key="1">
    <citation type="submission" date="2020-09" db="EMBL/GenBank/DDBJ databases">
        <authorList>
            <person name="Kim M.K."/>
        </authorList>
    </citation>
    <scope>NUCLEOTIDE SEQUENCE</scope>
    <source>
        <strain evidence="2">BT664</strain>
    </source>
</reference>
<proteinExistence type="predicted"/>
<dbReference type="Proteomes" id="UP000612233">
    <property type="component" value="Unassembled WGS sequence"/>
</dbReference>
<dbReference type="AlphaFoldDB" id="A0A927BGE3"/>
<evidence type="ECO:0000313" key="3">
    <source>
        <dbReference type="Proteomes" id="UP000612233"/>
    </source>
</evidence>
<name>A0A927BGE3_9BACT</name>
<evidence type="ECO:0008006" key="4">
    <source>
        <dbReference type="Google" id="ProtNLM"/>
    </source>
</evidence>